<organism evidence="2 3">
    <name type="scientific">Acorus gramineus</name>
    <name type="common">Dwarf sweet flag</name>
    <dbReference type="NCBI Taxonomy" id="55184"/>
    <lineage>
        <taxon>Eukaryota</taxon>
        <taxon>Viridiplantae</taxon>
        <taxon>Streptophyta</taxon>
        <taxon>Embryophyta</taxon>
        <taxon>Tracheophyta</taxon>
        <taxon>Spermatophyta</taxon>
        <taxon>Magnoliopsida</taxon>
        <taxon>Liliopsida</taxon>
        <taxon>Acoraceae</taxon>
        <taxon>Acorus</taxon>
    </lineage>
</organism>
<comment type="caution">
    <text evidence="2">The sequence shown here is derived from an EMBL/GenBank/DDBJ whole genome shotgun (WGS) entry which is preliminary data.</text>
</comment>
<protein>
    <submittedName>
        <fullName evidence="2">Uncharacterized protein</fullName>
    </submittedName>
</protein>
<name>A0AAV9BDK6_ACOGR</name>
<evidence type="ECO:0000313" key="3">
    <source>
        <dbReference type="Proteomes" id="UP001179952"/>
    </source>
</evidence>
<keyword evidence="1" id="KW-0175">Coiled coil</keyword>
<sequence length="509" mass="59025">MSRNFWVDTEYSVDVDELSLLGTKCVEIKRERDMLRDSLLCEQAKNAELIKRLESDINAMSEERSQDKKYIKDLERSLDNCSQEIGFLQNQLNLKNVEADYMAEHVHSLELKLLEVGNLHEEVRRLGEEIVKSDSQRLSLIHKLENKEAELRNCTLSIEKLETAVSSIALDSQCEIESMKLDLSALEQKCFEAEEFSEQLAEDNSRANAAIEELEVQFEESRKMISHLQEENSELQEKLALSKSNTKIFFCKVEKYLDGFLKDDKTLSFYMSNNFDKFLWTRLGDDFNLLAQMCDYEEVLGPFLSKLAVVTAWDENMKDDIEKMSNQIHESELLVKQLKEELREEKLKAKEEAEDLTQEMAELRYQVTGMLEEECKRRAHIERASLRRIAELETQVRKEQMKSYVAARRLREAEDLMEKRLMEVHLPKNSLEEPCQSEKVQNFWRNETCSCGDCVFPETTSNCSIEQCISGDAIEAHEKDPAQASMVLYLEGASVEQNSCNRMASTDIR</sequence>
<feature type="coiled-coil region" evidence="1">
    <location>
        <begin position="321"/>
        <end position="373"/>
    </location>
</feature>
<feature type="coiled-coil region" evidence="1">
    <location>
        <begin position="144"/>
        <end position="245"/>
    </location>
</feature>
<dbReference type="PANTHER" id="PTHR36390:SF1">
    <property type="entry name" value="MYOSIN HEAVY CHAIN-LIKE PROTEIN"/>
    <property type="match status" value="1"/>
</dbReference>
<keyword evidence="3" id="KW-1185">Reference proteome</keyword>
<dbReference type="Proteomes" id="UP001179952">
    <property type="component" value="Unassembled WGS sequence"/>
</dbReference>
<evidence type="ECO:0000313" key="2">
    <source>
        <dbReference type="EMBL" id="KAK1274495.1"/>
    </source>
</evidence>
<reference evidence="2" key="2">
    <citation type="submission" date="2023-06" db="EMBL/GenBank/DDBJ databases">
        <authorList>
            <person name="Ma L."/>
            <person name="Liu K.-W."/>
            <person name="Li Z."/>
            <person name="Hsiao Y.-Y."/>
            <person name="Qi Y."/>
            <person name="Fu T."/>
            <person name="Tang G."/>
            <person name="Zhang D."/>
            <person name="Sun W.-H."/>
            <person name="Liu D.-K."/>
            <person name="Li Y."/>
            <person name="Chen G.-Z."/>
            <person name="Liu X.-D."/>
            <person name="Liao X.-Y."/>
            <person name="Jiang Y.-T."/>
            <person name="Yu X."/>
            <person name="Hao Y."/>
            <person name="Huang J."/>
            <person name="Zhao X.-W."/>
            <person name="Ke S."/>
            <person name="Chen Y.-Y."/>
            <person name="Wu W.-L."/>
            <person name="Hsu J.-L."/>
            <person name="Lin Y.-F."/>
            <person name="Huang M.-D."/>
            <person name="Li C.-Y."/>
            <person name="Huang L."/>
            <person name="Wang Z.-W."/>
            <person name="Zhao X."/>
            <person name="Zhong W.-Y."/>
            <person name="Peng D.-H."/>
            <person name="Ahmad S."/>
            <person name="Lan S."/>
            <person name="Zhang J.-S."/>
            <person name="Tsai W.-C."/>
            <person name="Van De Peer Y."/>
            <person name="Liu Z.-J."/>
        </authorList>
    </citation>
    <scope>NUCLEOTIDE SEQUENCE</scope>
    <source>
        <strain evidence="2">SCP</strain>
        <tissue evidence="2">Leaves</tissue>
    </source>
</reference>
<reference evidence="2" key="1">
    <citation type="journal article" date="2023" name="Nat. Commun.">
        <title>Diploid and tetraploid genomes of Acorus and the evolution of monocots.</title>
        <authorList>
            <person name="Ma L."/>
            <person name="Liu K.W."/>
            <person name="Li Z."/>
            <person name="Hsiao Y.Y."/>
            <person name="Qi Y."/>
            <person name="Fu T."/>
            <person name="Tang G.D."/>
            <person name="Zhang D."/>
            <person name="Sun W.H."/>
            <person name="Liu D.K."/>
            <person name="Li Y."/>
            <person name="Chen G.Z."/>
            <person name="Liu X.D."/>
            <person name="Liao X.Y."/>
            <person name="Jiang Y.T."/>
            <person name="Yu X."/>
            <person name="Hao Y."/>
            <person name="Huang J."/>
            <person name="Zhao X.W."/>
            <person name="Ke S."/>
            <person name="Chen Y.Y."/>
            <person name="Wu W.L."/>
            <person name="Hsu J.L."/>
            <person name="Lin Y.F."/>
            <person name="Huang M.D."/>
            <person name="Li C.Y."/>
            <person name="Huang L."/>
            <person name="Wang Z.W."/>
            <person name="Zhao X."/>
            <person name="Zhong W.Y."/>
            <person name="Peng D.H."/>
            <person name="Ahmad S."/>
            <person name="Lan S."/>
            <person name="Zhang J.S."/>
            <person name="Tsai W.C."/>
            <person name="Van de Peer Y."/>
            <person name="Liu Z.J."/>
        </authorList>
    </citation>
    <scope>NUCLEOTIDE SEQUENCE</scope>
    <source>
        <strain evidence="2">SCP</strain>
    </source>
</reference>
<dbReference type="PANTHER" id="PTHR36390">
    <property type="entry name" value="MYOSIN HEAVY CHAIN-LIKE PROTEIN"/>
    <property type="match status" value="1"/>
</dbReference>
<evidence type="ECO:0000256" key="1">
    <source>
        <dbReference type="SAM" id="Coils"/>
    </source>
</evidence>
<dbReference type="AlphaFoldDB" id="A0AAV9BDK6"/>
<dbReference type="EMBL" id="JAUJYN010000004">
    <property type="protein sequence ID" value="KAK1274495.1"/>
    <property type="molecule type" value="Genomic_DNA"/>
</dbReference>
<accession>A0AAV9BDK6</accession>
<gene>
    <name evidence="2" type="ORF">QJS04_geneDACA008044</name>
</gene>
<proteinExistence type="predicted"/>